<sequence length="342" mass="37869">MNPYAAVDWETTDQCLSQFHLHEPRNWIDPESATHDPAGEIADGGDQERSSPGDLIDKYQFAGYSALAVTEHEYYVDGTKHKGEPFFEDLDVTSWPWSQWERNGGTGDMIPIQGAELRGTVEGIDERHDIVSLGTDLGHGRGQSLLQVATEIDERGGVSFLPHPGRYPQPEGLEAYVELFERVETVLGVEAFNARDRYPGCRNIWDELLVEFGSRRPIWAFANDDYHARPRSPENERFDRSRTVLLLEERSPAGVIDALRAGRTYVQYNGDSIAPAIDSITVDDGRARVASPEATSVRWIGDGDPIDTGTTLSLRDVSSTYVRAEASVPGGAVSCTQPLFLS</sequence>
<accession>L9VT55</accession>
<dbReference type="EMBL" id="AOHW01000033">
    <property type="protein sequence ID" value="ELY40344.1"/>
    <property type="molecule type" value="Genomic_DNA"/>
</dbReference>
<dbReference type="InterPro" id="IPR016195">
    <property type="entry name" value="Pol/histidinol_Pase-like"/>
</dbReference>
<dbReference type="Gene3D" id="3.20.20.140">
    <property type="entry name" value="Metal-dependent hydrolases"/>
    <property type="match status" value="1"/>
</dbReference>
<gene>
    <name evidence="2" type="ORF">C496_12247</name>
</gene>
<protein>
    <recommendedName>
        <fullName evidence="4">PHP domain-containing protein</fullName>
    </recommendedName>
</protein>
<dbReference type="eggNOG" id="arCOG00302">
    <property type="taxonomic scope" value="Archaea"/>
</dbReference>
<proteinExistence type="predicted"/>
<feature type="region of interest" description="Disordered" evidence="1">
    <location>
        <begin position="27"/>
        <end position="50"/>
    </location>
</feature>
<evidence type="ECO:0000313" key="3">
    <source>
        <dbReference type="Proteomes" id="UP000011599"/>
    </source>
</evidence>
<dbReference type="PATRIC" id="fig|1114856.3.peg.2555"/>
<evidence type="ECO:0000256" key="1">
    <source>
        <dbReference type="SAM" id="MobiDB-lite"/>
    </source>
</evidence>
<comment type="caution">
    <text evidence="2">The sequence shown here is derived from an EMBL/GenBank/DDBJ whole genome shotgun (WGS) entry which is preliminary data.</text>
</comment>
<reference evidence="2 3" key="1">
    <citation type="journal article" date="2014" name="PLoS Genet.">
        <title>Phylogenetically driven sequencing of extremely halophilic archaea reveals strategies for static and dynamic osmo-response.</title>
        <authorList>
            <person name="Becker E.A."/>
            <person name="Seitzer P.M."/>
            <person name="Tritt A."/>
            <person name="Larsen D."/>
            <person name="Krusor M."/>
            <person name="Yao A.I."/>
            <person name="Wu D."/>
            <person name="Madern D."/>
            <person name="Eisen J.A."/>
            <person name="Darling A.E."/>
            <person name="Facciotti M.T."/>
        </authorList>
    </citation>
    <scope>NUCLEOTIDE SEQUENCE [LARGE SCALE GENOMIC DNA]</scope>
    <source>
        <strain evidence="2 3">GA33</strain>
    </source>
</reference>
<evidence type="ECO:0000313" key="2">
    <source>
        <dbReference type="EMBL" id="ELY40344.1"/>
    </source>
</evidence>
<dbReference type="OrthoDB" id="190627at2157"/>
<dbReference type="RefSeq" id="WP_006090318.1">
    <property type="nucleotide sequence ID" value="NZ_AOHW01000033.1"/>
</dbReference>
<dbReference type="SUPFAM" id="SSF89550">
    <property type="entry name" value="PHP domain-like"/>
    <property type="match status" value="1"/>
</dbReference>
<feature type="compositionally biased region" description="Basic and acidic residues" evidence="1">
    <location>
        <begin position="27"/>
        <end position="38"/>
    </location>
</feature>
<dbReference type="Proteomes" id="UP000011599">
    <property type="component" value="Unassembled WGS sequence"/>
</dbReference>
<dbReference type="AlphaFoldDB" id="L9VT55"/>
<organism evidence="2 3">
    <name type="scientific">Natronorubrum tibetense GA33</name>
    <dbReference type="NCBI Taxonomy" id="1114856"/>
    <lineage>
        <taxon>Archaea</taxon>
        <taxon>Methanobacteriati</taxon>
        <taxon>Methanobacteriota</taxon>
        <taxon>Stenosarchaea group</taxon>
        <taxon>Halobacteria</taxon>
        <taxon>Halobacteriales</taxon>
        <taxon>Natrialbaceae</taxon>
        <taxon>Natronorubrum</taxon>
    </lineage>
</organism>
<name>L9VT55_9EURY</name>
<keyword evidence="3" id="KW-1185">Reference proteome</keyword>
<evidence type="ECO:0008006" key="4">
    <source>
        <dbReference type="Google" id="ProtNLM"/>
    </source>
</evidence>